<proteinExistence type="predicted"/>
<evidence type="ECO:0000313" key="3">
    <source>
        <dbReference type="Proteomes" id="UP001417504"/>
    </source>
</evidence>
<comment type="caution">
    <text evidence="2">The sequence shown here is derived from an EMBL/GenBank/DDBJ whole genome shotgun (WGS) entry which is preliminary data.</text>
</comment>
<dbReference type="AlphaFoldDB" id="A0AAP0HJH5"/>
<evidence type="ECO:0000256" key="1">
    <source>
        <dbReference type="SAM" id="MobiDB-lite"/>
    </source>
</evidence>
<accession>A0AAP0HJH5</accession>
<reference evidence="2 3" key="1">
    <citation type="submission" date="2024-01" db="EMBL/GenBank/DDBJ databases">
        <title>Genome assemblies of Stephania.</title>
        <authorList>
            <person name="Yang L."/>
        </authorList>
    </citation>
    <scope>NUCLEOTIDE SEQUENCE [LARGE SCALE GENOMIC DNA]</scope>
    <source>
        <strain evidence="2">QJT</strain>
        <tissue evidence="2">Leaf</tissue>
    </source>
</reference>
<gene>
    <name evidence="2" type="ORF">Sjap_024015</name>
</gene>
<feature type="compositionally biased region" description="Pro residues" evidence="1">
    <location>
        <begin position="15"/>
        <end position="35"/>
    </location>
</feature>
<evidence type="ECO:0000313" key="2">
    <source>
        <dbReference type="EMBL" id="KAK9090838.1"/>
    </source>
</evidence>
<protein>
    <submittedName>
        <fullName evidence="2">Uncharacterized protein</fullName>
    </submittedName>
</protein>
<sequence length="104" mass="11621">MQSMRGGHPGASSSHPPPPPPRPRLRPPPPPPPRPSHQETLTPPTVVPTPALDANDVYRRECTGLKMKRKRTCHCSRSGSMHCPTHIPYHDLTETIDMIHLIYI</sequence>
<name>A0AAP0HJH5_9MAGN</name>
<dbReference type="Proteomes" id="UP001417504">
    <property type="component" value="Unassembled WGS sequence"/>
</dbReference>
<dbReference type="EMBL" id="JBBNAE010000010">
    <property type="protein sequence ID" value="KAK9090838.1"/>
    <property type="molecule type" value="Genomic_DNA"/>
</dbReference>
<organism evidence="2 3">
    <name type="scientific">Stephania japonica</name>
    <dbReference type="NCBI Taxonomy" id="461633"/>
    <lineage>
        <taxon>Eukaryota</taxon>
        <taxon>Viridiplantae</taxon>
        <taxon>Streptophyta</taxon>
        <taxon>Embryophyta</taxon>
        <taxon>Tracheophyta</taxon>
        <taxon>Spermatophyta</taxon>
        <taxon>Magnoliopsida</taxon>
        <taxon>Ranunculales</taxon>
        <taxon>Menispermaceae</taxon>
        <taxon>Menispermoideae</taxon>
        <taxon>Cissampelideae</taxon>
        <taxon>Stephania</taxon>
    </lineage>
</organism>
<feature type="compositionally biased region" description="Low complexity" evidence="1">
    <location>
        <begin position="40"/>
        <end position="50"/>
    </location>
</feature>
<keyword evidence="3" id="KW-1185">Reference proteome</keyword>
<feature type="region of interest" description="Disordered" evidence="1">
    <location>
        <begin position="1"/>
        <end position="52"/>
    </location>
</feature>